<keyword evidence="6" id="KW-1185">Reference proteome</keyword>
<comment type="caution">
    <text evidence="5">The sequence shown here is derived from an EMBL/GenBank/DDBJ whole genome shotgun (WGS) entry which is preliminary data.</text>
</comment>
<gene>
    <name evidence="5" type="ORF">M6B38_219035</name>
</gene>
<comment type="similarity">
    <text evidence="1 2">Belongs to the TIFY/JAZ family.</text>
</comment>
<dbReference type="AlphaFoldDB" id="A0AAX6DXM4"/>
<evidence type="ECO:0000313" key="5">
    <source>
        <dbReference type="EMBL" id="KAJ6796542.1"/>
    </source>
</evidence>
<dbReference type="GO" id="GO:2000022">
    <property type="term" value="P:regulation of jasmonic acid mediated signaling pathway"/>
    <property type="evidence" value="ECO:0007669"/>
    <property type="project" value="UniProtKB-UniRule"/>
</dbReference>
<evidence type="ECO:0000256" key="1">
    <source>
        <dbReference type="ARBA" id="ARBA00008614"/>
    </source>
</evidence>
<dbReference type="GO" id="GO:0009611">
    <property type="term" value="P:response to wounding"/>
    <property type="evidence" value="ECO:0007669"/>
    <property type="project" value="UniProtKB-UniRule"/>
</dbReference>
<keyword evidence="2" id="KW-0539">Nucleus</keyword>
<evidence type="ECO:0000256" key="3">
    <source>
        <dbReference type="SAM" id="MobiDB-lite"/>
    </source>
</evidence>
<feature type="domain" description="Tify" evidence="4">
    <location>
        <begin position="182"/>
        <end position="217"/>
    </location>
</feature>
<dbReference type="InterPro" id="IPR040390">
    <property type="entry name" value="TIFY/JAZ"/>
</dbReference>
<dbReference type="PANTHER" id="PTHR33077:SF90">
    <property type="entry name" value="PROTEIN TIFY 7"/>
    <property type="match status" value="1"/>
</dbReference>
<feature type="region of interest" description="Disordered" evidence="3">
    <location>
        <begin position="1"/>
        <end position="33"/>
    </location>
</feature>
<sequence length="364" mass="39225">MERDFFGMNGKDSEDSRGSSHKDHQGGPVGQWPFSNKVTALQQLVSFKAAKEENPTKIAFDHHSTSGFRPVTPAECFASTQKASPVQQAPQSFNLDRRGAHQFPVHAYQPQSTDSYGTSSHHVASHHSIPVATSSPFFKVYGSSNSSNLPPKQQSFGAVAANNASTMVSGIGNFTPRNVSKPAVSTSQLTIFYAGSVNVYDDVPLEKAQAIMILASKGCNANSNAVNQRPHFPLPAAAPKVSGIDYDSMSQIPTQTQIQNPVSSPISVSSQAGALSRSSSSNTDEVAGMKGVGQVPPSLSHHEATKAVTTSVPKLPRGNIFALIIKLCLWMAAKDLKRFFVLYLKTIFLALDVKREAVTYLIYW</sequence>
<reference evidence="5" key="2">
    <citation type="submission" date="2023-04" db="EMBL/GenBank/DDBJ databases">
        <authorList>
            <person name="Bruccoleri R.E."/>
            <person name="Oakeley E.J."/>
            <person name="Faust A.-M."/>
            <person name="Dessus-Babus S."/>
            <person name="Altorfer M."/>
            <person name="Burckhardt D."/>
            <person name="Oertli M."/>
            <person name="Naumann U."/>
            <person name="Petersen F."/>
            <person name="Wong J."/>
        </authorList>
    </citation>
    <scope>NUCLEOTIDE SEQUENCE</scope>
    <source>
        <strain evidence="5">GSM-AAB239-AS_SAM_17_03QT</strain>
        <tissue evidence="5">Leaf</tissue>
    </source>
</reference>
<organism evidence="5 6">
    <name type="scientific">Iris pallida</name>
    <name type="common">Sweet iris</name>
    <dbReference type="NCBI Taxonomy" id="29817"/>
    <lineage>
        <taxon>Eukaryota</taxon>
        <taxon>Viridiplantae</taxon>
        <taxon>Streptophyta</taxon>
        <taxon>Embryophyta</taxon>
        <taxon>Tracheophyta</taxon>
        <taxon>Spermatophyta</taxon>
        <taxon>Magnoliopsida</taxon>
        <taxon>Liliopsida</taxon>
        <taxon>Asparagales</taxon>
        <taxon>Iridaceae</taxon>
        <taxon>Iridoideae</taxon>
        <taxon>Irideae</taxon>
        <taxon>Iris</taxon>
    </lineage>
</organism>
<dbReference type="Pfam" id="PF06200">
    <property type="entry name" value="tify"/>
    <property type="match status" value="1"/>
</dbReference>
<dbReference type="EMBL" id="JANAVB010041219">
    <property type="protein sequence ID" value="KAJ6796542.1"/>
    <property type="molecule type" value="Genomic_DNA"/>
</dbReference>
<proteinExistence type="inferred from homology"/>
<reference evidence="5" key="1">
    <citation type="journal article" date="2023" name="GigaByte">
        <title>Genome assembly of the bearded iris, Iris pallida Lam.</title>
        <authorList>
            <person name="Bruccoleri R.E."/>
            <person name="Oakeley E.J."/>
            <person name="Faust A.M.E."/>
            <person name="Altorfer M."/>
            <person name="Dessus-Babus S."/>
            <person name="Burckhardt D."/>
            <person name="Oertli M."/>
            <person name="Naumann U."/>
            <person name="Petersen F."/>
            <person name="Wong J."/>
        </authorList>
    </citation>
    <scope>NUCLEOTIDE SEQUENCE</scope>
    <source>
        <strain evidence="5">GSM-AAB239-AS_SAM_17_03QT</strain>
    </source>
</reference>
<evidence type="ECO:0000256" key="2">
    <source>
        <dbReference type="RuleBase" id="RU369065"/>
    </source>
</evidence>
<dbReference type="PANTHER" id="PTHR33077">
    <property type="entry name" value="PROTEIN TIFY 4A-RELATED-RELATED"/>
    <property type="match status" value="1"/>
</dbReference>
<comment type="subcellular location">
    <subcellularLocation>
        <location evidence="2">Nucleus</location>
    </subcellularLocation>
</comment>
<dbReference type="GO" id="GO:0031347">
    <property type="term" value="P:regulation of defense response"/>
    <property type="evidence" value="ECO:0007669"/>
    <property type="project" value="UniProtKB-UniRule"/>
</dbReference>
<accession>A0AAX6DXM4</accession>
<comment type="domain">
    <text evidence="2">The jas domain is required for interaction with COI1.</text>
</comment>
<dbReference type="SMART" id="SM00979">
    <property type="entry name" value="TIFY"/>
    <property type="match status" value="1"/>
</dbReference>
<feature type="compositionally biased region" description="Basic and acidic residues" evidence="3">
    <location>
        <begin position="1"/>
        <end position="25"/>
    </location>
</feature>
<feature type="region of interest" description="Disordered" evidence="3">
    <location>
        <begin position="273"/>
        <end position="303"/>
    </location>
</feature>
<evidence type="ECO:0000313" key="6">
    <source>
        <dbReference type="Proteomes" id="UP001140949"/>
    </source>
</evidence>
<keyword evidence="2" id="KW-1184">Jasmonic acid signaling pathway</keyword>
<dbReference type="PROSITE" id="PS51320">
    <property type="entry name" value="TIFY"/>
    <property type="match status" value="1"/>
</dbReference>
<comment type="function">
    <text evidence="2">Repressor of jasmonate responses.</text>
</comment>
<dbReference type="InterPro" id="IPR010399">
    <property type="entry name" value="Tify_dom"/>
</dbReference>
<name>A0AAX6DXM4_IRIPA</name>
<protein>
    <recommendedName>
        <fullName evidence="2">Protein TIFY</fullName>
    </recommendedName>
    <alternativeName>
        <fullName evidence="2">Jasmonate ZIM domain-containing protein</fullName>
    </alternativeName>
</protein>
<dbReference type="GO" id="GO:0005634">
    <property type="term" value="C:nucleus"/>
    <property type="evidence" value="ECO:0007669"/>
    <property type="project" value="UniProtKB-SubCell"/>
</dbReference>
<dbReference type="Proteomes" id="UP001140949">
    <property type="component" value="Unassembled WGS sequence"/>
</dbReference>
<evidence type="ECO:0000259" key="4">
    <source>
        <dbReference type="PROSITE" id="PS51320"/>
    </source>
</evidence>